<evidence type="ECO:0000256" key="4">
    <source>
        <dbReference type="ARBA" id="ARBA00022692"/>
    </source>
</evidence>
<keyword evidence="3" id="KW-0808">Transferase</keyword>
<dbReference type="PANTHER" id="PTHR24416">
    <property type="entry name" value="TYROSINE-PROTEIN KINASE RECEPTOR"/>
    <property type="match status" value="1"/>
</dbReference>
<reference evidence="19 20" key="1">
    <citation type="journal article" date="2014" name="Nat. Commun.">
        <title>Molecular traces of alternative social organization in a termite genome.</title>
        <authorList>
            <person name="Terrapon N."/>
            <person name="Li C."/>
            <person name="Robertson H.M."/>
            <person name="Ji L."/>
            <person name="Meng X."/>
            <person name="Booth W."/>
            <person name="Chen Z."/>
            <person name="Childers C.P."/>
            <person name="Glastad K.M."/>
            <person name="Gokhale K."/>
            <person name="Gowin J."/>
            <person name="Gronenberg W."/>
            <person name="Hermansen R.A."/>
            <person name="Hu H."/>
            <person name="Hunt B.G."/>
            <person name="Huylmans A.K."/>
            <person name="Khalil S.M."/>
            <person name="Mitchell R.D."/>
            <person name="Munoz-Torres M.C."/>
            <person name="Mustard J.A."/>
            <person name="Pan H."/>
            <person name="Reese J.T."/>
            <person name="Scharf M.E."/>
            <person name="Sun F."/>
            <person name="Vogel H."/>
            <person name="Xiao J."/>
            <person name="Yang W."/>
            <person name="Yang Z."/>
            <person name="Yang Z."/>
            <person name="Zhou J."/>
            <person name="Zhu J."/>
            <person name="Brent C.S."/>
            <person name="Elsik C.G."/>
            <person name="Goodisman M.A."/>
            <person name="Liberles D.A."/>
            <person name="Roe R.M."/>
            <person name="Vargo E.L."/>
            <person name="Vilcinskas A."/>
            <person name="Wang J."/>
            <person name="Bornberg-Bauer E."/>
            <person name="Korb J."/>
            <person name="Zhang G."/>
            <person name="Liebig J."/>
        </authorList>
    </citation>
    <scope>NUCLEOTIDE SEQUENCE [LARGE SCALE GENOMIC DNA]</scope>
    <source>
        <tissue evidence="19">Whole organism</tissue>
    </source>
</reference>
<evidence type="ECO:0000256" key="16">
    <source>
        <dbReference type="PIRSR" id="PIRSR000615-3"/>
    </source>
</evidence>
<dbReference type="Gene3D" id="1.10.510.10">
    <property type="entry name" value="Transferase(Phosphotransferase) domain 1"/>
    <property type="match status" value="1"/>
</dbReference>
<evidence type="ECO:0000313" key="20">
    <source>
        <dbReference type="Proteomes" id="UP000027135"/>
    </source>
</evidence>
<dbReference type="InterPro" id="IPR050122">
    <property type="entry name" value="RTK"/>
</dbReference>
<evidence type="ECO:0000256" key="12">
    <source>
        <dbReference type="ARBA" id="ARBA00023180"/>
    </source>
</evidence>
<dbReference type="GO" id="GO:1902533">
    <property type="term" value="P:positive regulation of intracellular signal transduction"/>
    <property type="evidence" value="ECO:0007669"/>
    <property type="project" value="UniProtKB-ARBA"/>
</dbReference>
<keyword evidence="19" id="KW-0675">Receptor</keyword>
<keyword evidence="16" id="KW-0460">Magnesium</keyword>
<dbReference type="eggNOG" id="KOG0200">
    <property type="taxonomic scope" value="Eukaryota"/>
</dbReference>
<keyword evidence="10" id="KW-0472">Membrane</keyword>
<evidence type="ECO:0000256" key="2">
    <source>
        <dbReference type="ARBA" id="ARBA00011902"/>
    </source>
</evidence>
<evidence type="ECO:0000256" key="15">
    <source>
        <dbReference type="PIRSR" id="PIRSR000615-2"/>
    </source>
</evidence>
<feature type="domain" description="Tyrosine-protein kinase catalytic" evidence="18">
    <location>
        <begin position="10"/>
        <end position="294"/>
    </location>
</feature>
<evidence type="ECO:0000259" key="18">
    <source>
        <dbReference type="SMART" id="SM00219"/>
    </source>
</evidence>
<keyword evidence="16" id="KW-0479">Metal-binding</keyword>
<dbReference type="GO" id="GO:0007169">
    <property type="term" value="P:cell surface receptor protein tyrosine kinase signaling pathway"/>
    <property type="evidence" value="ECO:0007669"/>
    <property type="project" value="TreeGrafter"/>
</dbReference>
<evidence type="ECO:0000256" key="10">
    <source>
        <dbReference type="ARBA" id="ARBA00023136"/>
    </source>
</evidence>
<gene>
    <name evidence="19" type="ORF">L798_08124</name>
</gene>
<protein>
    <recommendedName>
        <fullName evidence="2">receptor protein-tyrosine kinase</fullName>
        <ecNumber evidence="2">2.7.10.1</ecNumber>
    </recommendedName>
</protein>
<name>A0A067RFI1_ZOONE</name>
<feature type="binding site" evidence="16">
    <location>
        <position position="168"/>
    </location>
    <ligand>
        <name>Mg(2+)</name>
        <dbReference type="ChEBI" id="CHEBI:18420"/>
    </ligand>
</feature>
<dbReference type="InterPro" id="IPR001245">
    <property type="entry name" value="Ser-Thr/Tyr_kinase_cat_dom"/>
</dbReference>
<keyword evidence="5" id="KW-0732">Signal</keyword>
<feature type="active site" description="Proton acceptor" evidence="14">
    <location>
        <position position="163"/>
    </location>
</feature>
<comment type="catalytic activity">
    <reaction evidence="13">
        <text>L-tyrosyl-[protein] + ATP = O-phospho-L-tyrosyl-[protein] + ADP + H(+)</text>
        <dbReference type="Rhea" id="RHEA:10596"/>
        <dbReference type="Rhea" id="RHEA-COMP:10136"/>
        <dbReference type="Rhea" id="RHEA-COMP:20101"/>
        <dbReference type="ChEBI" id="CHEBI:15378"/>
        <dbReference type="ChEBI" id="CHEBI:30616"/>
        <dbReference type="ChEBI" id="CHEBI:46858"/>
        <dbReference type="ChEBI" id="CHEBI:61978"/>
        <dbReference type="ChEBI" id="CHEBI:456216"/>
        <dbReference type="EC" id="2.7.10.1"/>
    </reaction>
</comment>
<dbReference type="GO" id="GO:0005524">
    <property type="term" value="F:ATP binding"/>
    <property type="evidence" value="ECO:0007669"/>
    <property type="project" value="UniProtKB-KW"/>
</dbReference>
<evidence type="ECO:0000256" key="7">
    <source>
        <dbReference type="ARBA" id="ARBA00022777"/>
    </source>
</evidence>
<feature type="binding site" evidence="15">
    <location>
        <begin position="55"/>
        <end position="61"/>
    </location>
    <ligand>
        <name>ATP</name>
        <dbReference type="ChEBI" id="CHEBI:30616"/>
    </ligand>
</feature>
<dbReference type="Pfam" id="PF07714">
    <property type="entry name" value="PK_Tyr_Ser-Thr"/>
    <property type="match status" value="1"/>
</dbReference>
<evidence type="ECO:0000256" key="8">
    <source>
        <dbReference type="ARBA" id="ARBA00022840"/>
    </source>
</evidence>
<dbReference type="AlphaFoldDB" id="A0A067RFI1"/>
<accession>A0A067RFI1</accession>
<evidence type="ECO:0000256" key="6">
    <source>
        <dbReference type="ARBA" id="ARBA00022741"/>
    </source>
</evidence>
<dbReference type="Gene3D" id="3.30.200.20">
    <property type="entry name" value="Phosphorylase Kinase, domain 1"/>
    <property type="match status" value="1"/>
</dbReference>
<dbReference type="PIRSF" id="PIRSF000615">
    <property type="entry name" value="TyrPK_CSF1-R"/>
    <property type="match status" value="1"/>
</dbReference>
<keyword evidence="9" id="KW-1133">Transmembrane helix</keyword>
<dbReference type="Proteomes" id="UP000027135">
    <property type="component" value="Unassembled WGS sequence"/>
</dbReference>
<dbReference type="GO" id="GO:0004714">
    <property type="term" value="F:transmembrane receptor protein tyrosine kinase activity"/>
    <property type="evidence" value="ECO:0007669"/>
    <property type="project" value="UniProtKB-EC"/>
</dbReference>
<dbReference type="GO" id="GO:0005886">
    <property type="term" value="C:plasma membrane"/>
    <property type="evidence" value="ECO:0007669"/>
    <property type="project" value="TreeGrafter"/>
</dbReference>
<dbReference type="EMBL" id="KK852718">
    <property type="protein sequence ID" value="KDR17781.1"/>
    <property type="molecule type" value="Genomic_DNA"/>
</dbReference>
<dbReference type="SMART" id="SM00219">
    <property type="entry name" value="TyrKc"/>
    <property type="match status" value="1"/>
</dbReference>
<feature type="binding site" evidence="15">
    <location>
        <position position="167"/>
    </location>
    <ligand>
        <name>ATP</name>
        <dbReference type="ChEBI" id="CHEBI:30616"/>
    </ligand>
</feature>
<keyword evidence="20" id="KW-1185">Reference proteome</keyword>
<evidence type="ECO:0000256" key="1">
    <source>
        <dbReference type="ARBA" id="ARBA00004479"/>
    </source>
</evidence>
<feature type="site" description="Important for interaction with phosphotyrosine-binding proteins" evidence="17">
    <location>
        <position position="306"/>
    </location>
</feature>
<dbReference type="STRING" id="136037.A0A067RFI1"/>
<dbReference type="GO" id="GO:0043235">
    <property type="term" value="C:receptor complex"/>
    <property type="evidence" value="ECO:0007669"/>
    <property type="project" value="TreeGrafter"/>
</dbReference>
<evidence type="ECO:0000256" key="17">
    <source>
        <dbReference type="PIRSR" id="PIRSR000615-4"/>
    </source>
</evidence>
<keyword evidence="7" id="KW-0418">Kinase</keyword>
<dbReference type="OMA" id="NCHEMIS"/>
<sequence length="383" mass="44179">MTGETWQSRCLEPSAEEVRQFRQEIIMMQSVGRHPNIVSLIGCCTSDDLLRLVVEYCAQGDLLNFLRKKWSEMMKSTERKPDAIVIQSETVKYAELLAQETTSEGESVNQFPGAVVNQTYGIENDDDSSQLWQELSPTDLLSFARQAAIGMEYLANNRVVHRDLAARNVLVCADRKVKISDFGLSRDIYEENVYHKKGSGRLPVRWMAPESLFRQVYNTQSDVWSFGILLWEIVTLGANPYPGIPTNKLPEYLREGHRMECPENCSNELYNIMFACWKAEPWQRPTFVELHKMLDDLLENSCPQKYLNLDVIDYMSELTFYQQEEQQSRNNGSRYLISNMNRTTGPDDNIPASPFIEDRKHYLSTSIKTKYINTSSNVDEEKD</sequence>
<dbReference type="FunFam" id="1.10.510.10:FF:000190">
    <property type="entry name" value="Proto-oncogene tyrosine-protein kinase receptor Ret"/>
    <property type="match status" value="1"/>
</dbReference>
<evidence type="ECO:0000256" key="9">
    <source>
        <dbReference type="ARBA" id="ARBA00022989"/>
    </source>
</evidence>
<proteinExistence type="predicted"/>
<evidence type="ECO:0000256" key="11">
    <source>
        <dbReference type="ARBA" id="ARBA00023137"/>
    </source>
</evidence>
<evidence type="ECO:0000313" key="19">
    <source>
        <dbReference type="EMBL" id="KDR17781.1"/>
    </source>
</evidence>
<dbReference type="InParanoid" id="A0A067RFI1"/>
<dbReference type="InterPro" id="IPR008266">
    <property type="entry name" value="Tyr_kinase_AS"/>
</dbReference>
<dbReference type="GO" id="GO:0046872">
    <property type="term" value="F:metal ion binding"/>
    <property type="evidence" value="ECO:0007669"/>
    <property type="project" value="UniProtKB-KW"/>
</dbReference>
<keyword evidence="8 15" id="KW-0067">ATP-binding</keyword>
<evidence type="ECO:0000256" key="5">
    <source>
        <dbReference type="ARBA" id="ARBA00022729"/>
    </source>
</evidence>
<dbReference type="CDD" id="cd00192">
    <property type="entry name" value="PTKc"/>
    <property type="match status" value="1"/>
</dbReference>
<feature type="binding site" evidence="16">
    <location>
        <position position="181"/>
    </location>
    <ligand>
        <name>Mg(2+)</name>
        <dbReference type="ChEBI" id="CHEBI:18420"/>
    </ligand>
</feature>
<dbReference type="EC" id="2.7.10.1" evidence="2"/>
<keyword evidence="12" id="KW-0325">Glycoprotein</keyword>
<keyword evidence="11" id="KW-0829">Tyrosine-protein kinase</keyword>
<evidence type="ECO:0000256" key="14">
    <source>
        <dbReference type="PIRSR" id="PIRSR000615-1"/>
    </source>
</evidence>
<organism evidence="19 20">
    <name type="scientific">Zootermopsis nevadensis</name>
    <name type="common">Dampwood termite</name>
    <dbReference type="NCBI Taxonomy" id="136037"/>
    <lineage>
        <taxon>Eukaryota</taxon>
        <taxon>Metazoa</taxon>
        <taxon>Ecdysozoa</taxon>
        <taxon>Arthropoda</taxon>
        <taxon>Hexapoda</taxon>
        <taxon>Insecta</taxon>
        <taxon>Pterygota</taxon>
        <taxon>Neoptera</taxon>
        <taxon>Polyneoptera</taxon>
        <taxon>Dictyoptera</taxon>
        <taxon>Blattodea</taxon>
        <taxon>Blattoidea</taxon>
        <taxon>Termitoidae</taxon>
        <taxon>Termopsidae</taxon>
        <taxon>Zootermopsis</taxon>
    </lineage>
</organism>
<evidence type="ECO:0000256" key="13">
    <source>
        <dbReference type="ARBA" id="ARBA00051243"/>
    </source>
</evidence>
<comment type="subcellular location">
    <subcellularLocation>
        <location evidence="1">Membrane</location>
        <topology evidence="1">Single-pass type I membrane protein</topology>
    </subcellularLocation>
</comment>
<dbReference type="SUPFAM" id="SSF56112">
    <property type="entry name" value="Protein kinase-like (PK-like)"/>
    <property type="match status" value="1"/>
</dbReference>
<dbReference type="PROSITE" id="PS00109">
    <property type="entry name" value="PROTEIN_KINASE_TYR"/>
    <property type="match status" value="1"/>
</dbReference>
<keyword evidence="6 15" id="KW-0547">Nucleotide-binding</keyword>
<dbReference type="InterPro" id="IPR011009">
    <property type="entry name" value="Kinase-like_dom_sf"/>
</dbReference>
<keyword evidence="4" id="KW-0812">Transmembrane</keyword>
<dbReference type="InterPro" id="IPR020635">
    <property type="entry name" value="Tyr_kinase_cat_dom"/>
</dbReference>
<dbReference type="PANTHER" id="PTHR24416:SF620">
    <property type="entry name" value="TYROSINE-PROTEIN KINASE RECEPTOR TORSO"/>
    <property type="match status" value="1"/>
</dbReference>
<evidence type="ECO:0000256" key="3">
    <source>
        <dbReference type="ARBA" id="ARBA00022679"/>
    </source>
</evidence>